<keyword evidence="1" id="KW-0732">Signal</keyword>
<proteinExistence type="predicted"/>
<organism evidence="2 3">
    <name type="scientific">Pseudovibrio ascidiaceicola</name>
    <dbReference type="NCBI Taxonomy" id="285279"/>
    <lineage>
        <taxon>Bacteria</taxon>
        <taxon>Pseudomonadati</taxon>
        <taxon>Pseudomonadota</taxon>
        <taxon>Alphaproteobacteria</taxon>
        <taxon>Hyphomicrobiales</taxon>
        <taxon>Stappiaceae</taxon>
        <taxon>Pseudovibrio</taxon>
    </lineage>
</organism>
<dbReference type="RefSeq" id="WP_093520070.1">
    <property type="nucleotide sequence ID" value="NZ_FOSK01000006.1"/>
</dbReference>
<keyword evidence="3" id="KW-1185">Reference proteome</keyword>
<sequence>MSTAQTVRVLLRCSLLLAIFIVVAVVSSPSHSASTDLGFSQILKEEGVAARGSNYEIVPPVLRNGTLLVYSLKVHGKTYKVRGTATLKKRINELHALKGIQELDTVSQAGEGVVTAVAKPLTFLGSLVTSPKETLSSTADGVGLLLNGTVNTITGNSGATAPSKESGKKTSAVESVAAAVVGRDKARRYIAVAANVDPYTTFPPLSDALDKAAWAYATSNRLTNLATVFIPGGVGTAVSGVLATTNLSEALKASPTVADETMREMLGDMAIRQRSTRAFLSATSMTRGEKMIFVASLHSLKGVRGRNDLIDQASRQGLSQEAGYYYLLGLMMIADYHIDTERLASVELVEGIPIGATRTGRKVAFVAGDRVGWSVDQSTTTLNIASRVNQTHAGTGASELRVLGLVHPTLKTELGALNWVIREKAPLATFKEIDVTS</sequence>
<gene>
    <name evidence="2" type="ORF">SAMN04488518_106215</name>
</gene>
<reference evidence="2 3" key="1">
    <citation type="submission" date="2016-10" db="EMBL/GenBank/DDBJ databases">
        <authorList>
            <person name="Varghese N."/>
            <person name="Submissions S."/>
        </authorList>
    </citation>
    <scope>NUCLEOTIDE SEQUENCE [LARGE SCALE GENOMIC DNA]</scope>
    <source>
        <strain evidence="2 3">DSM 16392</strain>
    </source>
</reference>
<name>A0A1I4AHR0_9HYPH</name>
<comment type="caution">
    <text evidence="2">The sequence shown here is derived from an EMBL/GenBank/DDBJ whole genome shotgun (WGS) entry which is preliminary data.</text>
</comment>
<dbReference type="Proteomes" id="UP000199598">
    <property type="component" value="Unassembled WGS sequence"/>
</dbReference>
<evidence type="ECO:0000313" key="3">
    <source>
        <dbReference type="Proteomes" id="UP000199598"/>
    </source>
</evidence>
<feature type="chain" id="PRO_5045665044" evidence="1">
    <location>
        <begin position="33"/>
        <end position="437"/>
    </location>
</feature>
<evidence type="ECO:0000256" key="1">
    <source>
        <dbReference type="SAM" id="SignalP"/>
    </source>
</evidence>
<evidence type="ECO:0000313" key="2">
    <source>
        <dbReference type="EMBL" id="SFK55914.1"/>
    </source>
</evidence>
<accession>A0A1I4AHR0</accession>
<feature type="signal peptide" evidence="1">
    <location>
        <begin position="1"/>
        <end position="32"/>
    </location>
</feature>
<protein>
    <submittedName>
        <fullName evidence="2">Uncharacterized protein</fullName>
    </submittedName>
</protein>
<dbReference type="EMBL" id="FOSK01000006">
    <property type="protein sequence ID" value="SFK55914.1"/>
    <property type="molecule type" value="Genomic_DNA"/>
</dbReference>